<keyword evidence="1" id="KW-1133">Transmembrane helix</keyword>
<sequence>MRSTVLMCLFSTVSSSPPSALAVGRTPVLDLLYQCRFSHNATNLILFLFFTSQAMELSIVFMFQNSTD</sequence>
<name>A0A0E9WU12_ANGAN</name>
<evidence type="ECO:0000256" key="1">
    <source>
        <dbReference type="SAM" id="Phobius"/>
    </source>
</evidence>
<reference evidence="3" key="1">
    <citation type="submission" date="2014-11" db="EMBL/GenBank/DDBJ databases">
        <authorList>
            <person name="Amaro Gonzalez C."/>
        </authorList>
    </citation>
    <scope>NUCLEOTIDE SEQUENCE</scope>
</reference>
<feature type="signal peptide" evidence="2">
    <location>
        <begin position="1"/>
        <end position="15"/>
    </location>
</feature>
<reference evidence="3" key="2">
    <citation type="journal article" date="2015" name="Fish Shellfish Immunol.">
        <title>Early steps in the European eel (Anguilla anguilla)-Vibrio vulnificus interaction in the gills: Role of the RtxA13 toxin.</title>
        <authorList>
            <person name="Callol A."/>
            <person name="Pajuelo D."/>
            <person name="Ebbesson L."/>
            <person name="Teles M."/>
            <person name="MacKenzie S."/>
            <person name="Amaro C."/>
        </authorList>
    </citation>
    <scope>NUCLEOTIDE SEQUENCE</scope>
</reference>
<evidence type="ECO:0000256" key="2">
    <source>
        <dbReference type="SAM" id="SignalP"/>
    </source>
</evidence>
<feature type="transmembrane region" description="Helical" evidence="1">
    <location>
        <begin position="41"/>
        <end position="63"/>
    </location>
</feature>
<accession>A0A0E9WU12</accession>
<dbReference type="EMBL" id="GBXM01014720">
    <property type="protein sequence ID" value="JAH93857.1"/>
    <property type="molecule type" value="Transcribed_RNA"/>
</dbReference>
<keyword evidence="2" id="KW-0732">Signal</keyword>
<proteinExistence type="predicted"/>
<keyword evidence="1" id="KW-0472">Membrane</keyword>
<evidence type="ECO:0008006" key="4">
    <source>
        <dbReference type="Google" id="ProtNLM"/>
    </source>
</evidence>
<dbReference type="AlphaFoldDB" id="A0A0E9WU12"/>
<keyword evidence="1" id="KW-0812">Transmembrane</keyword>
<evidence type="ECO:0000313" key="3">
    <source>
        <dbReference type="EMBL" id="JAH93857.1"/>
    </source>
</evidence>
<protein>
    <recommendedName>
        <fullName evidence="4">Secreted protein</fullName>
    </recommendedName>
</protein>
<organism evidence="3">
    <name type="scientific">Anguilla anguilla</name>
    <name type="common">European freshwater eel</name>
    <name type="synonym">Muraena anguilla</name>
    <dbReference type="NCBI Taxonomy" id="7936"/>
    <lineage>
        <taxon>Eukaryota</taxon>
        <taxon>Metazoa</taxon>
        <taxon>Chordata</taxon>
        <taxon>Craniata</taxon>
        <taxon>Vertebrata</taxon>
        <taxon>Euteleostomi</taxon>
        <taxon>Actinopterygii</taxon>
        <taxon>Neopterygii</taxon>
        <taxon>Teleostei</taxon>
        <taxon>Anguilliformes</taxon>
        <taxon>Anguillidae</taxon>
        <taxon>Anguilla</taxon>
    </lineage>
</organism>
<feature type="chain" id="PRO_5013220973" description="Secreted protein" evidence="2">
    <location>
        <begin position="16"/>
        <end position="68"/>
    </location>
</feature>